<name>A0AAQ1ZIT1_9BACT</name>
<protein>
    <submittedName>
        <fullName evidence="2">Uncharacterized protein</fullName>
    </submittedName>
</protein>
<accession>A0AAQ1ZIT1</accession>
<sequence length="135" mass="15900">MLDITMTDIDKLRWRYVKQGLFLTVSLALLTLIVMRVWFLNELLTPLIVSVAFSLMVENIEALLWRRVAKKSPDGLPTFFMAVSGFRMLLAIAVLFVYYLFSERGEMYVFFLVFIAFYLMLLIHHAFFFALKRKI</sequence>
<organism evidence="2 3">
    <name type="scientific">Segatella buccae</name>
    <dbReference type="NCBI Taxonomy" id="28126"/>
    <lineage>
        <taxon>Bacteria</taxon>
        <taxon>Pseudomonadati</taxon>
        <taxon>Bacteroidota</taxon>
        <taxon>Bacteroidia</taxon>
        <taxon>Bacteroidales</taxon>
        <taxon>Prevotellaceae</taxon>
        <taxon>Segatella</taxon>
    </lineage>
</organism>
<dbReference type="EMBL" id="UGTJ01000001">
    <property type="protein sequence ID" value="SUB79317.1"/>
    <property type="molecule type" value="Genomic_DNA"/>
</dbReference>
<keyword evidence="1" id="KW-0812">Transmembrane</keyword>
<evidence type="ECO:0000313" key="3">
    <source>
        <dbReference type="Proteomes" id="UP000255283"/>
    </source>
</evidence>
<dbReference type="Proteomes" id="UP000255283">
    <property type="component" value="Unassembled WGS sequence"/>
</dbReference>
<keyword evidence="1" id="KW-1133">Transmembrane helix</keyword>
<evidence type="ECO:0000313" key="2">
    <source>
        <dbReference type="EMBL" id="SUB79317.1"/>
    </source>
</evidence>
<dbReference type="AlphaFoldDB" id="A0AAQ1ZIT1"/>
<feature type="transmembrane region" description="Helical" evidence="1">
    <location>
        <begin position="21"/>
        <end position="39"/>
    </location>
</feature>
<proteinExistence type="predicted"/>
<feature type="transmembrane region" description="Helical" evidence="1">
    <location>
        <begin position="107"/>
        <end position="131"/>
    </location>
</feature>
<feature type="transmembrane region" description="Helical" evidence="1">
    <location>
        <begin position="76"/>
        <end position="101"/>
    </location>
</feature>
<gene>
    <name evidence="2" type="ORF">NCTC13063_00578</name>
</gene>
<keyword evidence="1" id="KW-0472">Membrane</keyword>
<reference evidence="2 3" key="1">
    <citation type="submission" date="2018-06" db="EMBL/GenBank/DDBJ databases">
        <authorList>
            <consortium name="Pathogen Informatics"/>
            <person name="Doyle S."/>
        </authorList>
    </citation>
    <scope>NUCLEOTIDE SEQUENCE [LARGE SCALE GENOMIC DNA]</scope>
    <source>
        <strain evidence="2 3">NCTC13063</strain>
    </source>
</reference>
<evidence type="ECO:0000256" key="1">
    <source>
        <dbReference type="SAM" id="Phobius"/>
    </source>
</evidence>
<comment type="caution">
    <text evidence="2">The sequence shown here is derived from an EMBL/GenBank/DDBJ whole genome shotgun (WGS) entry which is preliminary data.</text>
</comment>